<comment type="catalytic activity">
    <reaction evidence="7">
        <text>Fe(2+)(in) = Fe(2+)(out)</text>
        <dbReference type="Rhea" id="RHEA:28486"/>
        <dbReference type="ChEBI" id="CHEBI:29033"/>
    </reaction>
</comment>
<comment type="cofactor">
    <cofactor evidence="1">
        <name>heme b</name>
        <dbReference type="ChEBI" id="CHEBI:60344"/>
    </cofactor>
</comment>
<dbReference type="PRINTS" id="PR00601">
    <property type="entry name" value="BACFERRITIN"/>
</dbReference>
<dbReference type="EC" id="1.16.3.1" evidence="9"/>
<evidence type="ECO:0000256" key="11">
    <source>
        <dbReference type="RuleBase" id="RU000623"/>
    </source>
</evidence>
<dbReference type="AlphaFoldDB" id="A0A0X3X3S7"/>
<feature type="binding site" evidence="10">
    <location>
        <position position="127"/>
    </location>
    <ligand>
        <name>Fe cation</name>
        <dbReference type="ChEBI" id="CHEBI:24875"/>
        <label>1</label>
    </ligand>
</feature>
<dbReference type="Proteomes" id="UP000053413">
    <property type="component" value="Unassembled WGS sequence"/>
</dbReference>
<dbReference type="FunFam" id="1.20.1260.10:FF:000005">
    <property type="entry name" value="Bacterioferritin"/>
    <property type="match status" value="1"/>
</dbReference>
<name>A0A0X3X3S7_STRVO</name>
<gene>
    <name evidence="13" type="ORF">ADL28_10345</name>
</gene>
<feature type="binding site" evidence="10">
    <location>
        <position position="127"/>
    </location>
    <ligand>
        <name>Fe cation</name>
        <dbReference type="ChEBI" id="CHEBI:24875"/>
        <label>2</label>
    </ligand>
</feature>
<evidence type="ECO:0000313" key="13">
    <source>
        <dbReference type="EMBL" id="KUL63655.1"/>
    </source>
</evidence>
<evidence type="ECO:0000256" key="3">
    <source>
        <dbReference type="ARBA" id="ARBA00022434"/>
    </source>
</evidence>
<feature type="binding site" evidence="10">
    <location>
        <position position="18"/>
    </location>
    <ligand>
        <name>Fe cation</name>
        <dbReference type="ChEBI" id="CHEBI:24875"/>
        <label>1</label>
    </ligand>
</feature>
<evidence type="ECO:0000259" key="12">
    <source>
        <dbReference type="PROSITE" id="PS50905"/>
    </source>
</evidence>
<dbReference type="InterPro" id="IPR009040">
    <property type="entry name" value="Ferritin-like_diiron"/>
</dbReference>
<dbReference type="EMBL" id="LLZJ01000110">
    <property type="protein sequence ID" value="KUL63655.1"/>
    <property type="molecule type" value="Genomic_DNA"/>
</dbReference>
<dbReference type="GO" id="GO:0005829">
    <property type="term" value="C:cytosol"/>
    <property type="evidence" value="ECO:0007669"/>
    <property type="project" value="TreeGrafter"/>
</dbReference>
<dbReference type="OrthoDB" id="9800505at2"/>
<comment type="similarity">
    <text evidence="9 11">Belongs to the bacterioferritin family.</text>
</comment>
<dbReference type="CDD" id="cd00907">
    <property type="entry name" value="Bacterioferritin"/>
    <property type="match status" value="1"/>
</dbReference>
<protein>
    <recommendedName>
        <fullName evidence="9 11">Bacterioferritin</fullName>
        <ecNumber evidence="9">1.16.3.1</ecNumber>
    </recommendedName>
</protein>
<dbReference type="InterPro" id="IPR012347">
    <property type="entry name" value="Ferritin-like"/>
</dbReference>
<keyword evidence="6 9" id="KW-0408">Iron</keyword>
<comment type="function">
    <text evidence="9">Iron-storage protein, whose ferroxidase center binds Fe(2+), oxidizes it using dioxygen to Fe(3+), and participates in the subsequent Fe(3+) oxide mineral core formation within the central cavity of the BFR protein shell.</text>
</comment>
<dbReference type="PANTHER" id="PTHR30295:SF0">
    <property type="entry name" value="BACTERIOFERRITIN"/>
    <property type="match status" value="1"/>
</dbReference>
<dbReference type="InterPro" id="IPR009078">
    <property type="entry name" value="Ferritin-like_SF"/>
</dbReference>
<dbReference type="GO" id="GO:0004322">
    <property type="term" value="F:ferroxidase activity"/>
    <property type="evidence" value="ECO:0007669"/>
    <property type="project" value="UniProtKB-EC"/>
</dbReference>
<proteinExistence type="inferred from homology"/>
<dbReference type="NCBIfam" id="TIGR00754">
    <property type="entry name" value="bfr"/>
    <property type="match status" value="1"/>
</dbReference>
<evidence type="ECO:0000256" key="2">
    <source>
        <dbReference type="ARBA" id="ARBA00011637"/>
    </source>
</evidence>
<comment type="subunit">
    <text evidence="2">Homooligomer of 24 subunits, arranged as 12 dimers, that are packed together to form an approximately spherical molecule with a central cavity, in which large amounts of iron can be deposited.</text>
</comment>
<dbReference type="PROSITE" id="PS00549">
    <property type="entry name" value="BACTERIOFERRITIN"/>
    <property type="match status" value="1"/>
</dbReference>
<evidence type="ECO:0000256" key="9">
    <source>
        <dbReference type="PIRNR" id="PIRNR002560"/>
    </source>
</evidence>
<feature type="binding site" evidence="10">
    <location>
        <position position="51"/>
    </location>
    <ligand>
        <name>Fe cation</name>
        <dbReference type="ChEBI" id="CHEBI:24875"/>
        <label>2</label>
    </ligand>
</feature>
<dbReference type="PANTHER" id="PTHR30295">
    <property type="entry name" value="BACTERIOFERRITIN"/>
    <property type="match status" value="1"/>
</dbReference>
<sequence length="174" mass="20067">MQGDPEVLEFLNEQLTGELTAINQYFLHSKMQDHFGWTRLAKYTRSESFDEMKHAELLTDRILLLDGLPNYQRLFHVRVGQTATEMFQADRQVEVEAIDRLKRGIELMRSKNDITSANLFEYILADEELHIDYLDTQLELIEKLGEALYIAQQIEQPSDDHGGGNYSGNGHLGH</sequence>
<dbReference type="GeneID" id="97430846"/>
<feature type="binding site" description="axial binding residue" evidence="10">
    <location>
        <position position="52"/>
    </location>
    <ligand>
        <name>heme b</name>
        <dbReference type="ChEBI" id="CHEBI:60344"/>
        <note>ligand shared between dimeric partners</note>
    </ligand>
    <ligandPart>
        <name>Fe</name>
        <dbReference type="ChEBI" id="CHEBI:18248"/>
    </ligandPart>
</feature>
<dbReference type="PIRSF" id="PIRSF002560">
    <property type="entry name" value="Bacterioferritin"/>
    <property type="match status" value="1"/>
</dbReference>
<accession>A0A0X3X3S7</accession>
<feature type="binding site" evidence="10">
    <location>
        <position position="50"/>
    </location>
    <ligand>
        <name>Fe cation</name>
        <dbReference type="ChEBI" id="CHEBI:24875"/>
        <label>3</label>
    </ligand>
</feature>
<feature type="binding site" evidence="10">
    <location>
        <position position="51"/>
    </location>
    <ligand>
        <name>Fe cation</name>
        <dbReference type="ChEBI" id="CHEBI:24875"/>
        <label>1</label>
    </ligand>
</feature>
<organism evidence="13 14">
    <name type="scientific">Streptomyces violaceusniger</name>
    <dbReference type="NCBI Taxonomy" id="68280"/>
    <lineage>
        <taxon>Bacteria</taxon>
        <taxon>Bacillati</taxon>
        <taxon>Actinomycetota</taxon>
        <taxon>Actinomycetes</taxon>
        <taxon>Kitasatosporales</taxon>
        <taxon>Streptomycetaceae</taxon>
        <taxon>Streptomyces</taxon>
        <taxon>Streptomyces violaceusniger group</taxon>
    </lineage>
</organism>
<dbReference type="GO" id="GO:0006826">
    <property type="term" value="P:iron ion transport"/>
    <property type="evidence" value="ECO:0007669"/>
    <property type="project" value="InterPro"/>
</dbReference>
<feature type="binding site" evidence="10">
    <location>
        <position position="94"/>
    </location>
    <ligand>
        <name>Fe cation</name>
        <dbReference type="ChEBI" id="CHEBI:24875"/>
        <label>2</label>
    </ligand>
</feature>
<keyword evidence="5 9" id="KW-0479">Metal-binding</keyword>
<feature type="domain" description="Ferritin-like diiron" evidence="12">
    <location>
        <begin position="1"/>
        <end position="145"/>
    </location>
</feature>
<comment type="catalytic activity">
    <reaction evidence="8 9">
        <text>4 Fe(2+) + O2 + 4 H(+) = 4 Fe(3+) + 2 H2O</text>
        <dbReference type="Rhea" id="RHEA:11148"/>
        <dbReference type="ChEBI" id="CHEBI:15377"/>
        <dbReference type="ChEBI" id="CHEBI:15378"/>
        <dbReference type="ChEBI" id="CHEBI:15379"/>
        <dbReference type="ChEBI" id="CHEBI:29033"/>
        <dbReference type="ChEBI" id="CHEBI:29034"/>
        <dbReference type="EC" id="1.16.3.1"/>
    </reaction>
</comment>
<dbReference type="PROSITE" id="PS50905">
    <property type="entry name" value="FERRITIN_LIKE"/>
    <property type="match status" value="1"/>
</dbReference>
<dbReference type="RefSeq" id="WP_059143430.1">
    <property type="nucleotide sequence ID" value="NZ_LLZJ01000110.1"/>
</dbReference>
<dbReference type="Gene3D" id="1.20.1260.10">
    <property type="match status" value="1"/>
</dbReference>
<evidence type="ECO:0000256" key="4">
    <source>
        <dbReference type="ARBA" id="ARBA00022617"/>
    </source>
</evidence>
<evidence type="ECO:0000256" key="10">
    <source>
        <dbReference type="PIRSR" id="PIRSR002560-1"/>
    </source>
</evidence>
<feature type="binding site" evidence="10">
    <location>
        <position position="130"/>
    </location>
    <ligand>
        <name>Fe cation</name>
        <dbReference type="ChEBI" id="CHEBI:24875"/>
        <label>2</label>
    </ligand>
</feature>
<dbReference type="SUPFAM" id="SSF47240">
    <property type="entry name" value="Ferritin-like"/>
    <property type="match status" value="1"/>
</dbReference>
<evidence type="ECO:0000256" key="7">
    <source>
        <dbReference type="ARBA" id="ARBA00036243"/>
    </source>
</evidence>
<reference evidence="14" key="1">
    <citation type="submission" date="2015-10" db="EMBL/GenBank/DDBJ databases">
        <authorList>
            <person name="Ju K.-S."/>
            <person name="Doroghazi J.R."/>
            <person name="Metcalf W.W."/>
        </authorList>
    </citation>
    <scope>NUCLEOTIDE SEQUENCE [LARGE SCALE GENOMIC DNA]</scope>
    <source>
        <strain evidence="14">NRRL F-8817</strain>
    </source>
</reference>
<feature type="binding site" evidence="10">
    <location>
        <position position="54"/>
    </location>
    <ligand>
        <name>Fe cation</name>
        <dbReference type="ChEBI" id="CHEBI:24875"/>
        <label>1</label>
    </ligand>
</feature>
<dbReference type="GO" id="GO:0020037">
    <property type="term" value="F:heme binding"/>
    <property type="evidence" value="ECO:0007669"/>
    <property type="project" value="TreeGrafter"/>
</dbReference>
<keyword evidence="4 11" id="KW-0349">Heme</keyword>
<dbReference type="GO" id="GO:0006879">
    <property type="term" value="P:intracellular iron ion homeostasis"/>
    <property type="evidence" value="ECO:0007669"/>
    <property type="project" value="UniProtKB-KW"/>
</dbReference>
<dbReference type="InterPro" id="IPR008331">
    <property type="entry name" value="Ferritin_DPS_dom"/>
</dbReference>
<evidence type="ECO:0000256" key="8">
    <source>
        <dbReference type="ARBA" id="ARBA00047990"/>
    </source>
</evidence>
<evidence type="ECO:0000256" key="6">
    <source>
        <dbReference type="ARBA" id="ARBA00023004"/>
    </source>
</evidence>
<evidence type="ECO:0000313" key="14">
    <source>
        <dbReference type="Proteomes" id="UP000053413"/>
    </source>
</evidence>
<evidence type="ECO:0000256" key="5">
    <source>
        <dbReference type="ARBA" id="ARBA00022723"/>
    </source>
</evidence>
<dbReference type="GO" id="GO:0008199">
    <property type="term" value="F:ferric iron binding"/>
    <property type="evidence" value="ECO:0007669"/>
    <property type="project" value="InterPro"/>
</dbReference>
<keyword evidence="3 9" id="KW-0409">Iron storage</keyword>
<comment type="caution">
    <text evidence="13">The sequence shown here is derived from an EMBL/GenBank/DDBJ whole genome shotgun (WGS) entry which is preliminary data.</text>
</comment>
<dbReference type="InterPro" id="IPR002024">
    <property type="entry name" value="Bacterioferritin"/>
</dbReference>
<evidence type="ECO:0000256" key="1">
    <source>
        <dbReference type="ARBA" id="ARBA00001970"/>
    </source>
</evidence>
<dbReference type="Pfam" id="PF00210">
    <property type="entry name" value="Ferritin"/>
    <property type="match status" value="1"/>
</dbReference>